<feature type="compositionally biased region" description="Low complexity" evidence="1">
    <location>
        <begin position="117"/>
        <end position="126"/>
    </location>
</feature>
<protein>
    <submittedName>
        <fullName evidence="2">Uncharacterized protein</fullName>
    </submittedName>
</protein>
<accession>A0A7S3S8U4</accession>
<reference evidence="2" key="1">
    <citation type="submission" date="2021-01" db="EMBL/GenBank/DDBJ databases">
        <authorList>
            <person name="Corre E."/>
            <person name="Pelletier E."/>
            <person name="Niang G."/>
            <person name="Scheremetjew M."/>
            <person name="Finn R."/>
            <person name="Kale V."/>
            <person name="Holt S."/>
            <person name="Cochrane G."/>
            <person name="Meng A."/>
            <person name="Brown T."/>
            <person name="Cohen L."/>
        </authorList>
    </citation>
    <scope>NUCLEOTIDE SEQUENCE</scope>
    <source>
        <strain evidence="2">SPMC142</strain>
    </source>
</reference>
<feature type="region of interest" description="Disordered" evidence="1">
    <location>
        <begin position="387"/>
        <end position="446"/>
    </location>
</feature>
<feature type="region of interest" description="Disordered" evidence="1">
    <location>
        <begin position="473"/>
        <end position="607"/>
    </location>
</feature>
<organism evidence="2">
    <name type="scientific">Strombidinopsis acuminata</name>
    <dbReference type="NCBI Taxonomy" id="141414"/>
    <lineage>
        <taxon>Eukaryota</taxon>
        <taxon>Sar</taxon>
        <taxon>Alveolata</taxon>
        <taxon>Ciliophora</taxon>
        <taxon>Intramacronucleata</taxon>
        <taxon>Spirotrichea</taxon>
        <taxon>Choreotrichia</taxon>
        <taxon>Choreotrichida</taxon>
        <taxon>Strombidinopsidae</taxon>
        <taxon>Strombidinopsis</taxon>
    </lineage>
</organism>
<name>A0A7S3S8U4_9SPIT</name>
<dbReference type="EMBL" id="HBIQ01034718">
    <property type="protein sequence ID" value="CAE0546749.1"/>
    <property type="molecule type" value="Transcribed_RNA"/>
</dbReference>
<feature type="compositionally biased region" description="Basic and acidic residues" evidence="1">
    <location>
        <begin position="349"/>
        <end position="370"/>
    </location>
</feature>
<feature type="compositionally biased region" description="Basic and acidic residues" evidence="1">
    <location>
        <begin position="569"/>
        <end position="594"/>
    </location>
</feature>
<sequence length="607" mass="71912">MAGAPGEEQEETGPLVFQRGKKLNDEYYIVSVHDNAEGAYVKVSAYELETSDTFDLSYTYADFDALFKTHPELVNPAKKEGRYDWVIDRLDFASEGGTAAKRLTLASEPTAEDETPAAKTGAPTKAAPKERMTYGERVKLRQEAEKLEEKRAQNIALKSERNRKAFVAELQEKRKLEELKVQSRKQRIDEERAERREKSEMQHHLDEERRKRYAENDKKREERIAALAAERKTRDLSQIKEIIETSQQKKEAMRKKLEEARERKIEEDKAAHAEIAVHKEEEKKVEQKRDQKIAERNARLKQAEREYLAYRQKRIDEIAQEKLEAESAKQAYLRERATQRASQLRQKHEKIEAWETKDDERTQNNMKKEHQRNMLMLDHIESLRKQFNRQQQDAASRKQASLEQRKEAEAKAAADREAENAHKAEMEQRRLANISHKEKHREDKNQDYCRHIRDLKTAEALRLREQMEQVEYAKDQTREARMREREFQSEQDQAAAAINALREENIRKREKERDEKFAQALADEKQKEHQRKLEQQARKHQRRQQEEERAEKSQEEENQRRRQMQTLEQQRETMIRDRAVERNKREQERHKPGPGDHASQAPVTAEG</sequence>
<evidence type="ECO:0000313" key="2">
    <source>
        <dbReference type="EMBL" id="CAE0546749.1"/>
    </source>
</evidence>
<evidence type="ECO:0000256" key="1">
    <source>
        <dbReference type="SAM" id="MobiDB-lite"/>
    </source>
</evidence>
<feature type="compositionally biased region" description="Basic and acidic residues" evidence="1">
    <location>
        <begin position="501"/>
        <end position="560"/>
    </location>
</feature>
<feature type="compositionally biased region" description="Polar residues" evidence="1">
    <location>
        <begin position="388"/>
        <end position="402"/>
    </location>
</feature>
<proteinExistence type="predicted"/>
<feature type="region of interest" description="Disordered" evidence="1">
    <location>
        <begin position="106"/>
        <end position="131"/>
    </location>
</feature>
<feature type="compositionally biased region" description="Basic and acidic residues" evidence="1">
    <location>
        <begin position="403"/>
        <end position="430"/>
    </location>
</feature>
<feature type="region of interest" description="Disordered" evidence="1">
    <location>
        <begin position="183"/>
        <end position="218"/>
    </location>
</feature>
<dbReference type="AlphaFoldDB" id="A0A7S3S8U4"/>
<feature type="compositionally biased region" description="Basic and acidic residues" evidence="1">
    <location>
        <begin position="473"/>
        <end position="488"/>
    </location>
</feature>
<feature type="region of interest" description="Disordered" evidence="1">
    <location>
        <begin position="246"/>
        <end position="291"/>
    </location>
</feature>
<feature type="region of interest" description="Disordered" evidence="1">
    <location>
        <begin position="339"/>
        <end position="370"/>
    </location>
</feature>
<gene>
    <name evidence="2" type="ORF">SACU0126_LOCUS11263</name>
</gene>